<name>A0ABW7ERX4_9BURK</name>
<feature type="transmembrane region" description="Helical" evidence="5">
    <location>
        <begin position="387"/>
        <end position="409"/>
    </location>
</feature>
<feature type="transmembrane region" description="Helical" evidence="5">
    <location>
        <begin position="179"/>
        <end position="198"/>
    </location>
</feature>
<dbReference type="InterPro" id="IPR020846">
    <property type="entry name" value="MFS_dom"/>
</dbReference>
<feature type="transmembrane region" description="Helical" evidence="5">
    <location>
        <begin position="151"/>
        <end position="173"/>
    </location>
</feature>
<comment type="subcellular location">
    <subcellularLocation>
        <location evidence="1">Membrane</location>
        <topology evidence="1">Multi-pass membrane protein</topology>
    </subcellularLocation>
</comment>
<keyword evidence="8" id="KW-1185">Reference proteome</keyword>
<evidence type="ECO:0000256" key="3">
    <source>
        <dbReference type="ARBA" id="ARBA00022989"/>
    </source>
</evidence>
<dbReference type="PANTHER" id="PTHR23508:SF10">
    <property type="entry name" value="CARBOXYLIC ACID TRANSPORTER PROTEIN HOMOLOG"/>
    <property type="match status" value="1"/>
</dbReference>
<evidence type="ECO:0000256" key="4">
    <source>
        <dbReference type="ARBA" id="ARBA00023136"/>
    </source>
</evidence>
<dbReference type="Gene3D" id="1.20.1250.20">
    <property type="entry name" value="MFS general substrate transporter like domains"/>
    <property type="match status" value="2"/>
</dbReference>
<protein>
    <submittedName>
        <fullName evidence="7">MFS transporter</fullName>
    </submittedName>
</protein>
<feature type="domain" description="Major facilitator superfamily (MFS) profile" evidence="6">
    <location>
        <begin position="22"/>
        <end position="413"/>
    </location>
</feature>
<reference evidence="7 8" key="1">
    <citation type="submission" date="2024-09" db="EMBL/GenBank/DDBJ databases">
        <title>Novel species of the genus Pelomonas and Roseateles isolated from streams.</title>
        <authorList>
            <person name="Lu H."/>
        </authorList>
    </citation>
    <scope>NUCLEOTIDE SEQUENCE [LARGE SCALE GENOMIC DNA]</scope>
    <source>
        <strain evidence="7 8">DC23W</strain>
    </source>
</reference>
<evidence type="ECO:0000256" key="1">
    <source>
        <dbReference type="ARBA" id="ARBA00004141"/>
    </source>
</evidence>
<dbReference type="InterPro" id="IPR005829">
    <property type="entry name" value="Sugar_transporter_CS"/>
</dbReference>
<feature type="transmembrane region" description="Helical" evidence="5">
    <location>
        <begin position="34"/>
        <end position="54"/>
    </location>
</feature>
<dbReference type="CDD" id="cd17316">
    <property type="entry name" value="MFS_SV2_like"/>
    <property type="match status" value="1"/>
</dbReference>
<dbReference type="Proteomes" id="UP001606300">
    <property type="component" value="Unassembled WGS sequence"/>
</dbReference>
<feature type="transmembrane region" description="Helical" evidence="5">
    <location>
        <begin position="324"/>
        <end position="347"/>
    </location>
</feature>
<dbReference type="RefSeq" id="WP_394472236.1">
    <property type="nucleotide sequence ID" value="NZ_JBIGHY010000008.1"/>
</dbReference>
<evidence type="ECO:0000256" key="2">
    <source>
        <dbReference type="ARBA" id="ARBA00022692"/>
    </source>
</evidence>
<keyword evidence="2 5" id="KW-0812">Transmembrane</keyword>
<dbReference type="PROSITE" id="PS00217">
    <property type="entry name" value="SUGAR_TRANSPORT_2"/>
    <property type="match status" value="1"/>
</dbReference>
<keyword evidence="4 5" id="KW-0472">Membrane</keyword>
<dbReference type="InterPro" id="IPR011701">
    <property type="entry name" value="MFS"/>
</dbReference>
<dbReference type="PANTHER" id="PTHR23508">
    <property type="entry name" value="CARBOXYLIC ACID TRANSPORTER PROTEIN HOMOLOG"/>
    <property type="match status" value="1"/>
</dbReference>
<dbReference type="PROSITE" id="PS50850">
    <property type="entry name" value="MFS"/>
    <property type="match status" value="1"/>
</dbReference>
<feature type="transmembrane region" description="Helical" evidence="5">
    <location>
        <begin position="118"/>
        <end position="139"/>
    </location>
</feature>
<dbReference type="EMBL" id="JBIGHY010000008">
    <property type="protein sequence ID" value="MFG6416167.1"/>
    <property type="molecule type" value="Genomic_DNA"/>
</dbReference>
<feature type="transmembrane region" description="Helical" evidence="5">
    <location>
        <begin position="266"/>
        <end position="287"/>
    </location>
</feature>
<keyword evidence="3 5" id="KW-1133">Transmembrane helix</keyword>
<evidence type="ECO:0000313" key="8">
    <source>
        <dbReference type="Proteomes" id="UP001606300"/>
    </source>
</evidence>
<evidence type="ECO:0000259" key="6">
    <source>
        <dbReference type="PROSITE" id="PS50850"/>
    </source>
</evidence>
<feature type="transmembrane region" description="Helical" evidence="5">
    <location>
        <begin position="230"/>
        <end position="254"/>
    </location>
</feature>
<gene>
    <name evidence="7" type="ORF">ACG02S_19930</name>
</gene>
<comment type="caution">
    <text evidence="7">The sequence shown here is derived from an EMBL/GenBank/DDBJ whole genome shotgun (WGS) entry which is preliminary data.</text>
</comment>
<dbReference type="SUPFAM" id="SSF103473">
    <property type="entry name" value="MFS general substrate transporter"/>
    <property type="match status" value="1"/>
</dbReference>
<feature type="transmembrane region" description="Helical" evidence="5">
    <location>
        <begin position="93"/>
        <end position="112"/>
    </location>
</feature>
<accession>A0ABW7ERX4</accession>
<dbReference type="Pfam" id="PF07690">
    <property type="entry name" value="MFS_1"/>
    <property type="match status" value="1"/>
</dbReference>
<evidence type="ECO:0000256" key="5">
    <source>
        <dbReference type="SAM" id="Phobius"/>
    </source>
</evidence>
<feature type="transmembrane region" description="Helical" evidence="5">
    <location>
        <begin position="359"/>
        <end position="381"/>
    </location>
</feature>
<proteinExistence type="predicted"/>
<organism evidence="7 8">
    <name type="scientific">Pelomonas dachongensis</name>
    <dbReference type="NCBI Taxonomy" id="3299029"/>
    <lineage>
        <taxon>Bacteria</taxon>
        <taxon>Pseudomonadati</taxon>
        <taxon>Pseudomonadota</taxon>
        <taxon>Betaproteobacteria</taxon>
        <taxon>Burkholderiales</taxon>
        <taxon>Sphaerotilaceae</taxon>
        <taxon>Roseateles</taxon>
    </lineage>
</organism>
<dbReference type="InterPro" id="IPR036259">
    <property type="entry name" value="MFS_trans_sf"/>
</dbReference>
<feature type="transmembrane region" description="Helical" evidence="5">
    <location>
        <begin position="60"/>
        <end position="81"/>
    </location>
</feature>
<feature type="transmembrane region" description="Helical" evidence="5">
    <location>
        <begin position="299"/>
        <end position="318"/>
    </location>
</feature>
<evidence type="ECO:0000313" key="7">
    <source>
        <dbReference type="EMBL" id="MFG6416167.1"/>
    </source>
</evidence>
<sequence length="427" mass="44955">MTSEQTSSGEPGPAPATVTPQQWRWTALAGMASYLDAGAIVALGAGFALFQQAFGLTDGHIGALAAIGPNAIGCAIGAFLGGRLGDLVGRKRIYQYDLLVYAAGILCIACAVNKEMLFIGTVVVGLAVGADVPTSLALVGEFAPAKARGRLLGLTQVAWSLGPAIVLWLALMLAPLGLLGIRIVFLHLFVVALVTWAMRRGLAESARWKEAASSARQGVSRLFRGPPLKALLWTGTIYLFWNLAAGTAGAFNSYLIIKHNADDQALAVGLPSAAFITAMLVAITVFMPFSDRSHKTRKLLWAAGAVLQILAYGLLMVLPFSVPVIVANIVLFAAGGALAGEAFYKVFSQELFPTMLRATAQGITFGVARLAVGLWSFFVPLLAQQGIAVLAALLTLFLVISGGIGYFFMPDTSGKTLEQIQNERADT</sequence>